<evidence type="ECO:0000313" key="10">
    <source>
        <dbReference type="EMBL" id="TDL90603.1"/>
    </source>
</evidence>
<evidence type="ECO:0000256" key="7">
    <source>
        <dbReference type="SAM" id="MobiDB-lite"/>
    </source>
</evidence>
<feature type="domain" description="Polysaccharide chain length determinant N-terminal" evidence="9">
    <location>
        <begin position="2"/>
        <end position="89"/>
    </location>
</feature>
<dbReference type="EMBL" id="SMZO01000007">
    <property type="protein sequence ID" value="TDL90603.1"/>
    <property type="molecule type" value="Genomic_DNA"/>
</dbReference>
<evidence type="ECO:0000256" key="4">
    <source>
        <dbReference type="ARBA" id="ARBA00022989"/>
    </source>
</evidence>
<proteinExistence type="predicted"/>
<dbReference type="RefSeq" id="WP_133341752.1">
    <property type="nucleotide sequence ID" value="NZ_SMZO01000007.1"/>
</dbReference>
<comment type="caution">
    <text evidence="10">The sequence shown here is derived from an EMBL/GenBank/DDBJ whole genome shotgun (WGS) entry which is preliminary data.</text>
</comment>
<feature type="region of interest" description="Disordered" evidence="7">
    <location>
        <begin position="304"/>
        <end position="330"/>
    </location>
</feature>
<feature type="coiled-coil region" evidence="6">
    <location>
        <begin position="332"/>
        <end position="397"/>
    </location>
</feature>
<sequence length="538" mass="60057">MKLDLKYYFSIFLRRSPYFIVVAALFASIGLTVAIILPAEYEAKATLLVESEQIPERLASSTVNTGANEQLLIIQQRLLSRENLLDVANRLDLYPPDEEGVRLSASSIVQDMRDRVTFSQNSTTASKRGPETSTIMTISYRGKRRQTVAEVTNEFVTLVLQQNLELRTEQASDTLAFFRQEVDRLGGELDAQSVRLIDFQNQVGMAVPTNLSFLRTRLDDLQTQRSTNRQSILDLEEQKKRIEAIFRVTGDINASAAGSPLEQQLKAAQDELNNALLVFSPTNPRVTMLKARVAQIEQQLNGAVETPEDDADEQDSGNEPNVLDGEPRNEREVRFQAEMDNIDRRIQEMQAEIEVFSAEIAEIEEQISDVPANGVTLAKLQRDFDNIQGQYNQAVNRLSVAATGERIELLSKGQRTSVIEQATPPERPTKPNRPLIAAAGAGFGVFAGLALIVLMEFLNRSIRRPMELTNRLGITPFAVLPYIRTHREVALRRTVIFGTAGVLIVLVPLSLFAMHSFVYPLDTIIESLFNRVGLSVIG</sequence>
<dbReference type="Proteomes" id="UP000294562">
    <property type="component" value="Unassembled WGS sequence"/>
</dbReference>
<accession>A0A4R6B5C5</accession>
<keyword evidence="11" id="KW-1185">Reference proteome</keyword>
<evidence type="ECO:0000256" key="5">
    <source>
        <dbReference type="ARBA" id="ARBA00023136"/>
    </source>
</evidence>
<evidence type="ECO:0000256" key="1">
    <source>
        <dbReference type="ARBA" id="ARBA00004651"/>
    </source>
</evidence>
<feature type="transmembrane region" description="Helical" evidence="8">
    <location>
        <begin position="18"/>
        <end position="37"/>
    </location>
</feature>
<dbReference type="AlphaFoldDB" id="A0A4R6B5C5"/>
<gene>
    <name evidence="10" type="ORF">E2L05_04795</name>
</gene>
<keyword evidence="4 8" id="KW-1133">Transmembrane helix</keyword>
<evidence type="ECO:0000256" key="6">
    <source>
        <dbReference type="SAM" id="Coils"/>
    </source>
</evidence>
<dbReference type="GO" id="GO:0004713">
    <property type="term" value="F:protein tyrosine kinase activity"/>
    <property type="evidence" value="ECO:0007669"/>
    <property type="project" value="TreeGrafter"/>
</dbReference>
<evidence type="ECO:0000313" key="11">
    <source>
        <dbReference type="Proteomes" id="UP000294562"/>
    </source>
</evidence>
<evidence type="ECO:0000256" key="8">
    <source>
        <dbReference type="SAM" id="Phobius"/>
    </source>
</evidence>
<dbReference type="OrthoDB" id="8114194at2"/>
<dbReference type="PANTHER" id="PTHR32309">
    <property type="entry name" value="TYROSINE-PROTEIN KINASE"/>
    <property type="match status" value="1"/>
</dbReference>
<evidence type="ECO:0000259" key="9">
    <source>
        <dbReference type="Pfam" id="PF02706"/>
    </source>
</evidence>
<reference evidence="10 11" key="1">
    <citation type="submission" date="2019-03" db="EMBL/GenBank/DDBJ databases">
        <title>Rhodobacteraceae bacterium SM1902, a new member of the family Rhodobacteraceae isolated from Yantai.</title>
        <authorList>
            <person name="Sun Y."/>
        </authorList>
    </citation>
    <scope>NUCLEOTIDE SEQUENCE [LARGE SCALE GENOMIC DNA]</scope>
    <source>
        <strain evidence="10 11">SM1902</strain>
    </source>
</reference>
<organism evidence="10 11">
    <name type="scientific">Meridianimarinicoccus aquatilis</name>
    <dbReference type="NCBI Taxonomy" id="2552766"/>
    <lineage>
        <taxon>Bacteria</taxon>
        <taxon>Pseudomonadati</taxon>
        <taxon>Pseudomonadota</taxon>
        <taxon>Alphaproteobacteria</taxon>
        <taxon>Rhodobacterales</taxon>
        <taxon>Paracoccaceae</taxon>
        <taxon>Meridianimarinicoccus</taxon>
    </lineage>
</organism>
<dbReference type="PANTHER" id="PTHR32309:SF13">
    <property type="entry name" value="FERRIC ENTEROBACTIN TRANSPORT PROTEIN FEPE"/>
    <property type="match status" value="1"/>
</dbReference>
<keyword evidence="6" id="KW-0175">Coiled coil</keyword>
<evidence type="ECO:0000256" key="3">
    <source>
        <dbReference type="ARBA" id="ARBA00022692"/>
    </source>
</evidence>
<keyword evidence="3 8" id="KW-0812">Transmembrane</keyword>
<dbReference type="InterPro" id="IPR050445">
    <property type="entry name" value="Bact_polysacc_biosynth/exp"/>
</dbReference>
<evidence type="ECO:0000256" key="2">
    <source>
        <dbReference type="ARBA" id="ARBA00022475"/>
    </source>
</evidence>
<feature type="transmembrane region" description="Helical" evidence="8">
    <location>
        <begin position="494"/>
        <end position="518"/>
    </location>
</feature>
<keyword evidence="5 8" id="KW-0472">Membrane</keyword>
<feature type="compositionally biased region" description="Acidic residues" evidence="7">
    <location>
        <begin position="306"/>
        <end position="316"/>
    </location>
</feature>
<name>A0A4R6B5C5_9RHOB</name>
<dbReference type="InterPro" id="IPR003856">
    <property type="entry name" value="LPS_length_determ_N"/>
</dbReference>
<comment type="subcellular location">
    <subcellularLocation>
        <location evidence="1">Cell membrane</location>
        <topology evidence="1">Multi-pass membrane protein</topology>
    </subcellularLocation>
</comment>
<dbReference type="Pfam" id="PF02706">
    <property type="entry name" value="Wzz"/>
    <property type="match status" value="1"/>
</dbReference>
<dbReference type="GO" id="GO:0005886">
    <property type="term" value="C:plasma membrane"/>
    <property type="evidence" value="ECO:0007669"/>
    <property type="project" value="UniProtKB-SubCell"/>
</dbReference>
<keyword evidence="2" id="KW-1003">Cell membrane</keyword>
<feature type="transmembrane region" description="Helical" evidence="8">
    <location>
        <begin position="435"/>
        <end position="458"/>
    </location>
</feature>
<protein>
    <recommendedName>
        <fullName evidence="9">Polysaccharide chain length determinant N-terminal domain-containing protein</fullName>
    </recommendedName>
</protein>